<dbReference type="AlphaFoldDB" id="R0IHD0"/>
<dbReference type="Gene3D" id="2.40.160.200">
    <property type="entry name" value="LURP1-related"/>
    <property type="match status" value="1"/>
</dbReference>
<dbReference type="InterPro" id="IPR042529">
    <property type="entry name" value="IF_2B-like_C"/>
</dbReference>
<dbReference type="Gene3D" id="1.20.120.1070">
    <property type="entry name" value="Translation initiation factor eIF-2B, N-terminal domain"/>
    <property type="match status" value="1"/>
</dbReference>
<comment type="subcellular location">
    <subcellularLocation>
        <location evidence="1">Cytoplasm</location>
        <location evidence="1">Cytosol</location>
    </subcellularLocation>
</comment>
<dbReference type="PANTHER" id="PTHR45860:SF1">
    <property type="entry name" value="TRANSLATION INITIATION FACTOR EIF-2B SUBUNIT ALPHA"/>
    <property type="match status" value="1"/>
</dbReference>
<dbReference type="Gene3D" id="3.40.50.10470">
    <property type="entry name" value="Translation initiation factor eif-2b, domain 2"/>
    <property type="match status" value="1"/>
</dbReference>
<dbReference type="InterPro" id="IPR037171">
    <property type="entry name" value="NagB/RpiA_transferase-like"/>
</dbReference>
<evidence type="ECO:0000256" key="7">
    <source>
        <dbReference type="ARBA" id="ARBA00044208"/>
    </source>
</evidence>
<keyword evidence="4" id="KW-0963">Cytoplasm</keyword>
<dbReference type="GO" id="GO:0003743">
    <property type="term" value="F:translation initiation factor activity"/>
    <property type="evidence" value="ECO:0007669"/>
    <property type="project" value="UniProtKB-KW"/>
</dbReference>
<evidence type="ECO:0000256" key="8">
    <source>
        <dbReference type="ARBA" id="ARBA00044236"/>
    </source>
</evidence>
<evidence type="ECO:0000313" key="13">
    <source>
        <dbReference type="Proteomes" id="UP000029121"/>
    </source>
</evidence>
<dbReference type="EMBL" id="KB870805">
    <property type="protein sequence ID" value="EOA37805.1"/>
    <property type="molecule type" value="Genomic_DNA"/>
</dbReference>
<dbReference type="SUPFAM" id="SSF54518">
    <property type="entry name" value="Tubby C-terminal domain-like"/>
    <property type="match status" value="1"/>
</dbReference>
<evidence type="ECO:0000256" key="4">
    <source>
        <dbReference type="ARBA" id="ARBA00022490"/>
    </source>
</evidence>
<dbReference type="FunFam" id="3.40.50.10470:FF:000007">
    <property type="entry name" value="Translation initiation factor eIF-2B subunit alpha"/>
    <property type="match status" value="1"/>
</dbReference>
<organism evidence="12 13">
    <name type="scientific">Capsella rubella</name>
    <dbReference type="NCBI Taxonomy" id="81985"/>
    <lineage>
        <taxon>Eukaryota</taxon>
        <taxon>Viridiplantae</taxon>
        <taxon>Streptophyta</taxon>
        <taxon>Embryophyta</taxon>
        <taxon>Tracheophyta</taxon>
        <taxon>Spermatophyta</taxon>
        <taxon>Magnoliopsida</taxon>
        <taxon>eudicotyledons</taxon>
        <taxon>Gunneridae</taxon>
        <taxon>Pentapetalae</taxon>
        <taxon>rosids</taxon>
        <taxon>malvids</taxon>
        <taxon>Brassicales</taxon>
        <taxon>Brassicaceae</taxon>
        <taxon>Camelineae</taxon>
        <taxon>Capsella</taxon>
    </lineage>
</organism>
<keyword evidence="13" id="KW-1185">Reference proteome</keyword>
<dbReference type="eggNOG" id="KOG1466">
    <property type="taxonomic scope" value="Eukaryota"/>
</dbReference>
<keyword evidence="6" id="KW-0648">Protein biosynthesis</keyword>
<dbReference type="InterPro" id="IPR000649">
    <property type="entry name" value="IF-2B-related"/>
</dbReference>
<dbReference type="Pfam" id="PF04525">
    <property type="entry name" value="LOR"/>
    <property type="match status" value="1"/>
</dbReference>
<dbReference type="InterPro" id="IPR025659">
    <property type="entry name" value="Tubby-like_C"/>
</dbReference>
<dbReference type="SUPFAM" id="SSF100950">
    <property type="entry name" value="NagB/RpiA/CoA transferase-like"/>
    <property type="match status" value="1"/>
</dbReference>
<evidence type="ECO:0000256" key="2">
    <source>
        <dbReference type="ARBA" id="ARBA00005437"/>
    </source>
</evidence>
<reference evidence="13" key="1">
    <citation type="journal article" date="2013" name="Nat. Genet.">
        <title>The Capsella rubella genome and the genomic consequences of rapid mating system evolution.</title>
        <authorList>
            <person name="Slotte T."/>
            <person name="Hazzouri K.M."/>
            <person name="Agren J.A."/>
            <person name="Koenig D."/>
            <person name="Maumus F."/>
            <person name="Guo Y.L."/>
            <person name="Steige K."/>
            <person name="Platts A.E."/>
            <person name="Escobar J.S."/>
            <person name="Newman L.K."/>
            <person name="Wang W."/>
            <person name="Mandakova T."/>
            <person name="Vello E."/>
            <person name="Smith L.M."/>
            <person name="Henz S.R."/>
            <person name="Steffen J."/>
            <person name="Takuno S."/>
            <person name="Brandvain Y."/>
            <person name="Coop G."/>
            <person name="Andolfatto P."/>
            <person name="Hu T.T."/>
            <person name="Blanchette M."/>
            <person name="Clark R.M."/>
            <person name="Quesneville H."/>
            <person name="Nordborg M."/>
            <person name="Gaut B.S."/>
            <person name="Lysak M.A."/>
            <person name="Jenkins J."/>
            <person name="Grimwood J."/>
            <person name="Chapman J."/>
            <person name="Prochnik S."/>
            <person name="Shu S."/>
            <person name="Rokhsar D."/>
            <person name="Schmutz J."/>
            <person name="Weigel D."/>
            <person name="Wright S.I."/>
        </authorList>
    </citation>
    <scope>NUCLEOTIDE SEQUENCE [LARGE SCALE GENOMIC DNA]</scope>
    <source>
        <strain evidence="13">cv. Monte Gargano</strain>
    </source>
</reference>
<dbReference type="GO" id="GO:0005851">
    <property type="term" value="C:eukaryotic translation initiation factor 2B complex"/>
    <property type="evidence" value="ECO:0007669"/>
    <property type="project" value="TreeGrafter"/>
</dbReference>
<dbReference type="FunFam" id="1.20.120.1070:FF:000003">
    <property type="entry name" value="Translation initiation factor eIF-2B subunit alpha"/>
    <property type="match status" value="1"/>
</dbReference>
<gene>
    <name evidence="12" type="ORF">CARUB_v10011962mg</name>
</gene>
<evidence type="ECO:0000256" key="6">
    <source>
        <dbReference type="ARBA" id="ARBA00022917"/>
    </source>
</evidence>
<feature type="region of interest" description="Disordered" evidence="11">
    <location>
        <begin position="214"/>
        <end position="239"/>
    </location>
</feature>
<evidence type="ECO:0000256" key="9">
    <source>
        <dbReference type="ARBA" id="ARBA00046432"/>
    </source>
</evidence>
<keyword evidence="5" id="KW-0396">Initiation factor</keyword>
<comment type="subunit">
    <text evidence="9">Component of the translation initiation factor 2B (eIF2B) complex which is a heterodecamer of two sets of five different subunits: alpha, beta, gamma, delta and epsilon. Subunits alpha, beta and delta comprise a regulatory subcomplex and subunits epsilon and gamma comprise a catalytic subcomplex. Within the complex, the hexameric regulatory complex resides at the center, with the two heterodimeric catalytic subcomplexes bound on opposite sides.</text>
</comment>
<evidence type="ECO:0000256" key="1">
    <source>
        <dbReference type="ARBA" id="ARBA00004514"/>
    </source>
</evidence>
<evidence type="ECO:0000256" key="3">
    <source>
        <dbReference type="ARBA" id="ARBA00007251"/>
    </source>
</evidence>
<evidence type="ECO:0000256" key="5">
    <source>
        <dbReference type="ARBA" id="ARBA00022540"/>
    </source>
</evidence>
<dbReference type="InterPro" id="IPR007612">
    <property type="entry name" value="LOR"/>
</dbReference>
<dbReference type="Proteomes" id="UP000029121">
    <property type="component" value="Unassembled WGS sequence"/>
</dbReference>
<comment type="similarity">
    <text evidence="2">Belongs to the LOR family.</text>
</comment>
<name>R0IHD0_9BRAS</name>
<dbReference type="InterPro" id="IPR051501">
    <property type="entry name" value="eIF2B_alpha/beta/delta"/>
</dbReference>
<accession>R0IHD0</accession>
<dbReference type="GO" id="GO:0005085">
    <property type="term" value="F:guanyl-nucleotide exchange factor activity"/>
    <property type="evidence" value="ECO:0007669"/>
    <property type="project" value="TreeGrafter"/>
</dbReference>
<evidence type="ECO:0000313" key="12">
    <source>
        <dbReference type="EMBL" id="EOA37805.1"/>
    </source>
</evidence>
<dbReference type="PANTHER" id="PTHR45860">
    <property type="entry name" value="TRANSLATION INITIATION FACTOR EIF-2B SUBUNIT ALPHA"/>
    <property type="match status" value="1"/>
</dbReference>
<evidence type="ECO:0000256" key="10">
    <source>
        <dbReference type="RuleBase" id="RU003814"/>
    </source>
</evidence>
<protein>
    <recommendedName>
        <fullName evidence="7">Translation initiation factor eIF2B subunit alpha</fullName>
    </recommendedName>
    <alternativeName>
        <fullName evidence="8">eIF2B GDP-GTP exchange factor subunit alpha</fullName>
    </alternativeName>
</protein>
<dbReference type="InterPro" id="IPR042528">
    <property type="entry name" value="elF-2B_alpha_N"/>
</dbReference>
<comment type="similarity">
    <text evidence="3 10">Belongs to the eIF-2B alpha/beta/delta subunits family.</text>
</comment>
<evidence type="ECO:0000256" key="11">
    <source>
        <dbReference type="SAM" id="MobiDB-lite"/>
    </source>
</evidence>
<dbReference type="InterPro" id="IPR038595">
    <property type="entry name" value="LOR_sf"/>
</dbReference>
<sequence>MVKIHPDDKAYPEDSNVGEDKVSPYLTKDKESFTIWMRSLVFHSKGCTVYDSKGNLIYRVDNYNSKSCSEVYLMDLYGRALFTLRQKKLRLFKSSEGHNQTGTRFRLCKNFKISSRGSSSSYNVIMGSHRTDDDQQSCYKIVHRGSAFTIEDGSGRLMAEVKKKQSDIRGLDLGKDVLTMMVEPQEFLNFEEFAKMWRSSASFILDKHQNNKPISLTHSIDSPPPPSASMADENPNPNPISAYYQTRAAHHGIVTSEWLEQAQAAVRRYPDHDYSVSPVSGRPFSVIEEFNNWRQQPDLAEAVAAIRALAAVIRASEATTMMELEIELKKASDTLKSWDTTSISLTAGCDLFMRYVTRTSALEFEDFNSAKSRVLERAEKFGEISCRARRIIAILSQDFIFDGCTILVHGFSRVVFEILKTSAQNKKVFRVLCSEGRPDKTGVLLAKELAKLDIPVKLLIDSAVAYSMDEVDMVFVGADGVVESGGIINMMGTYQIALVAHSMNKPVYVAAESYKFARLYPLDQKDLEPALRPIDFSVPVPPKVEVERSARDYTPPQYLTLLFTDLGVLTPSVVSDELIQLYL</sequence>
<dbReference type="STRING" id="81985.R0IHD0"/>
<dbReference type="GO" id="GO:0005829">
    <property type="term" value="C:cytosol"/>
    <property type="evidence" value="ECO:0007669"/>
    <property type="project" value="UniProtKB-SubCell"/>
</dbReference>
<proteinExistence type="inferred from homology"/>
<dbReference type="Pfam" id="PF01008">
    <property type="entry name" value="IF-2B"/>
    <property type="match status" value="1"/>
</dbReference>